<comment type="caution">
    <text evidence="2">Lacks conserved residue(s) required for the propagation of feature annotation.</text>
</comment>
<dbReference type="SMART" id="SM00181">
    <property type="entry name" value="EGF"/>
    <property type="match status" value="1"/>
</dbReference>
<dbReference type="PROSITE" id="PS50026">
    <property type="entry name" value="EGF_3"/>
    <property type="match status" value="1"/>
</dbReference>
<dbReference type="AlphaFoldDB" id="A0A0N5D326"/>
<reference evidence="6" key="1">
    <citation type="submission" date="2017-02" db="UniProtKB">
        <authorList>
            <consortium name="WormBaseParasite"/>
        </authorList>
    </citation>
    <scope>IDENTIFICATION</scope>
</reference>
<organism evidence="6">
    <name type="scientific">Thelazia callipaeda</name>
    <name type="common">Oriental eyeworm</name>
    <name type="synonym">Parasitic nematode</name>
    <dbReference type="NCBI Taxonomy" id="103827"/>
    <lineage>
        <taxon>Eukaryota</taxon>
        <taxon>Metazoa</taxon>
        <taxon>Ecdysozoa</taxon>
        <taxon>Nematoda</taxon>
        <taxon>Chromadorea</taxon>
        <taxon>Rhabditida</taxon>
        <taxon>Spirurina</taxon>
        <taxon>Spiruromorpha</taxon>
        <taxon>Thelazioidea</taxon>
        <taxon>Thelaziidae</taxon>
        <taxon>Thelazia</taxon>
    </lineage>
</organism>
<sequence>MFFIIGLSNSISLMRKFHSLPKIPYIPPAKHRKQHTGDLETNFDPCKIMQFCQNGGTCVSKKGSCWCKQGFTGSLCEYSEELRQCEEEYCLHKGIGRLIKSSNNTTKCECECQKYHAGKRVSSQRICKNPL</sequence>
<dbReference type="InterPro" id="IPR001881">
    <property type="entry name" value="EGF-like_Ca-bd_dom"/>
</dbReference>
<dbReference type="InterPro" id="IPR000742">
    <property type="entry name" value="EGF"/>
</dbReference>
<dbReference type="CDD" id="cd00054">
    <property type="entry name" value="EGF_CA"/>
    <property type="match status" value="1"/>
</dbReference>
<dbReference type="GO" id="GO:0005509">
    <property type="term" value="F:calcium ion binding"/>
    <property type="evidence" value="ECO:0007669"/>
    <property type="project" value="InterPro"/>
</dbReference>
<dbReference type="OrthoDB" id="430340at2759"/>
<dbReference type="STRING" id="103827.A0A0N5D326"/>
<evidence type="ECO:0000313" key="5">
    <source>
        <dbReference type="Proteomes" id="UP000276776"/>
    </source>
</evidence>
<evidence type="ECO:0000313" key="6">
    <source>
        <dbReference type="WBParaSite" id="TCLT_0000731301-mRNA-1"/>
    </source>
</evidence>
<dbReference type="EMBL" id="UYYF01004494">
    <property type="protein sequence ID" value="VDN04744.1"/>
    <property type="molecule type" value="Genomic_DNA"/>
</dbReference>
<dbReference type="WBParaSite" id="TCLT_0000731301-mRNA-1">
    <property type="protein sequence ID" value="TCLT_0000731301-mRNA-1"/>
    <property type="gene ID" value="TCLT_0000731301"/>
</dbReference>
<keyword evidence="5" id="KW-1185">Reference proteome</keyword>
<protein>
    <submittedName>
        <fullName evidence="6">EGF-like domain-containing protein</fullName>
    </submittedName>
</protein>
<evidence type="ECO:0000259" key="3">
    <source>
        <dbReference type="PROSITE" id="PS50026"/>
    </source>
</evidence>
<name>A0A0N5D326_THECL</name>
<dbReference type="SMART" id="SM00179">
    <property type="entry name" value="EGF_CA"/>
    <property type="match status" value="1"/>
</dbReference>
<dbReference type="Gene3D" id="2.10.25.10">
    <property type="entry name" value="Laminin"/>
    <property type="match status" value="1"/>
</dbReference>
<keyword evidence="1 2" id="KW-1015">Disulfide bond</keyword>
<accession>A0A0N5D326</accession>
<dbReference type="PROSITE" id="PS01186">
    <property type="entry name" value="EGF_2"/>
    <property type="match status" value="1"/>
</dbReference>
<evidence type="ECO:0000256" key="1">
    <source>
        <dbReference type="ARBA" id="ARBA00023157"/>
    </source>
</evidence>
<evidence type="ECO:0000313" key="4">
    <source>
        <dbReference type="EMBL" id="VDN04744.1"/>
    </source>
</evidence>
<dbReference type="SUPFAM" id="SSF57196">
    <property type="entry name" value="EGF/Laminin"/>
    <property type="match status" value="1"/>
</dbReference>
<dbReference type="Proteomes" id="UP000276776">
    <property type="component" value="Unassembled WGS sequence"/>
</dbReference>
<reference evidence="4 5" key="2">
    <citation type="submission" date="2018-11" db="EMBL/GenBank/DDBJ databases">
        <authorList>
            <consortium name="Pathogen Informatics"/>
        </authorList>
    </citation>
    <scope>NUCLEOTIDE SEQUENCE [LARGE SCALE GENOMIC DNA]</scope>
</reference>
<evidence type="ECO:0000256" key="2">
    <source>
        <dbReference type="PROSITE-ProRule" id="PRU00076"/>
    </source>
</evidence>
<keyword evidence="2" id="KW-0245">EGF-like domain</keyword>
<gene>
    <name evidence="4" type="ORF">TCLT_LOCUS7302</name>
</gene>
<feature type="domain" description="EGF-like" evidence="3">
    <location>
        <begin position="42"/>
        <end position="77"/>
    </location>
</feature>
<dbReference type="PROSITE" id="PS00022">
    <property type="entry name" value="EGF_1"/>
    <property type="match status" value="1"/>
</dbReference>
<feature type="disulfide bond" evidence="2">
    <location>
        <begin position="67"/>
        <end position="76"/>
    </location>
</feature>
<proteinExistence type="predicted"/>